<comment type="caution">
    <text evidence="1">The sequence shown here is derived from an EMBL/GenBank/DDBJ whole genome shotgun (WGS) entry which is preliminary data.</text>
</comment>
<gene>
    <name evidence="1" type="ORF">S03H2_13891</name>
</gene>
<sequence length="58" mass="6346">MAKHLYVVTFQDEAGEKFTRNTIASSEKGAIKNIKSESATTSGIVNWSAKIECLIAKE</sequence>
<name>X1F6H4_9ZZZZ</name>
<proteinExistence type="predicted"/>
<dbReference type="EMBL" id="BARU01007045">
    <property type="protein sequence ID" value="GAH40512.1"/>
    <property type="molecule type" value="Genomic_DNA"/>
</dbReference>
<organism evidence="1">
    <name type="scientific">marine sediment metagenome</name>
    <dbReference type="NCBI Taxonomy" id="412755"/>
    <lineage>
        <taxon>unclassified sequences</taxon>
        <taxon>metagenomes</taxon>
        <taxon>ecological metagenomes</taxon>
    </lineage>
</organism>
<evidence type="ECO:0000313" key="1">
    <source>
        <dbReference type="EMBL" id="GAH40512.1"/>
    </source>
</evidence>
<dbReference type="AlphaFoldDB" id="X1F6H4"/>
<accession>X1F6H4</accession>
<protein>
    <submittedName>
        <fullName evidence="1">Uncharacterized protein</fullName>
    </submittedName>
</protein>
<reference evidence="1" key="1">
    <citation type="journal article" date="2014" name="Front. Microbiol.">
        <title>High frequency of phylogenetically diverse reductive dehalogenase-homologous genes in deep subseafloor sedimentary metagenomes.</title>
        <authorList>
            <person name="Kawai M."/>
            <person name="Futagami T."/>
            <person name="Toyoda A."/>
            <person name="Takaki Y."/>
            <person name="Nishi S."/>
            <person name="Hori S."/>
            <person name="Arai W."/>
            <person name="Tsubouchi T."/>
            <person name="Morono Y."/>
            <person name="Uchiyama I."/>
            <person name="Ito T."/>
            <person name="Fujiyama A."/>
            <person name="Inagaki F."/>
            <person name="Takami H."/>
        </authorList>
    </citation>
    <scope>NUCLEOTIDE SEQUENCE</scope>
    <source>
        <strain evidence="1">Expedition CK06-06</strain>
    </source>
</reference>